<keyword evidence="5" id="KW-1185">Reference proteome</keyword>
<evidence type="ECO:0000313" key="4">
    <source>
        <dbReference type="EMBL" id="AEM42806.1"/>
    </source>
</evidence>
<dbReference type="OrthoDB" id="9795089at2"/>
<dbReference type="SUPFAM" id="SSF103378">
    <property type="entry name" value="2-methylcitrate dehydratase PrpD"/>
    <property type="match status" value="1"/>
</dbReference>
<dbReference type="InterPro" id="IPR042188">
    <property type="entry name" value="MmgE/PrpD_sf_2"/>
</dbReference>
<reference evidence="4 5" key="1">
    <citation type="journal article" date="2011" name="J. Bacteriol.">
        <title>Complete genome sequence of the industrial strain Ketogulonicigenium vulgare WSH-001.</title>
        <authorList>
            <person name="Liu L."/>
            <person name="Li Y."/>
            <person name="Zhang J."/>
            <person name="Zhou Z."/>
            <person name="Liu J."/>
            <person name="Li X."/>
            <person name="Zhou J."/>
            <person name="Du G."/>
            <person name="Wang L."/>
            <person name="Chen J."/>
        </authorList>
    </citation>
    <scope>NUCLEOTIDE SEQUENCE [LARGE SCALE GENOMIC DNA]</scope>
    <source>
        <strain evidence="4 5">WSH-001</strain>
        <plasmid evidence="5">pKVU_200</plasmid>
    </source>
</reference>
<dbReference type="InterPro" id="IPR042183">
    <property type="entry name" value="MmgE/PrpD_sf_1"/>
</dbReference>
<evidence type="ECO:0000313" key="5">
    <source>
        <dbReference type="Proteomes" id="UP000000692"/>
    </source>
</evidence>
<comment type="similarity">
    <text evidence="1">Belongs to the PrpD family.</text>
</comment>
<dbReference type="InterPro" id="IPR005656">
    <property type="entry name" value="MmgE_PrpD"/>
</dbReference>
<dbReference type="Pfam" id="PF03972">
    <property type="entry name" value="MmgE_PrpD_N"/>
    <property type="match status" value="1"/>
</dbReference>
<gene>
    <name evidence="4" type="ordered locus">KVU_PB0128</name>
</gene>
<evidence type="ECO:0000256" key="1">
    <source>
        <dbReference type="ARBA" id="ARBA00006174"/>
    </source>
</evidence>
<dbReference type="RefSeq" id="WP_014538186.1">
    <property type="nucleotide sequence ID" value="NC_017385.1"/>
</dbReference>
<dbReference type="PATRIC" id="fig|759362.5.peg.3078"/>
<geneLocation type="plasmid" evidence="5">
    <name>pKVU_200</name>
</geneLocation>
<feature type="domain" description="MmgE/PrpD N-terminal" evidence="2">
    <location>
        <begin position="16"/>
        <end position="239"/>
    </location>
</feature>
<dbReference type="PANTHER" id="PTHR16943:SF8">
    <property type="entry name" value="2-METHYLCITRATE DEHYDRATASE"/>
    <property type="match status" value="1"/>
</dbReference>
<name>F9YBQ4_KETVW</name>
<dbReference type="KEGG" id="kvl:KVU_PB0128"/>
<dbReference type="PANTHER" id="PTHR16943">
    <property type="entry name" value="2-METHYLCITRATE DEHYDRATASE-RELATED"/>
    <property type="match status" value="1"/>
</dbReference>
<dbReference type="InterPro" id="IPR045337">
    <property type="entry name" value="MmgE_PrpD_C"/>
</dbReference>
<dbReference type="Pfam" id="PF19305">
    <property type="entry name" value="MmgE_PrpD_C"/>
    <property type="match status" value="1"/>
</dbReference>
<dbReference type="AlphaFoldDB" id="F9YBQ4"/>
<keyword evidence="4" id="KW-0614">Plasmid</keyword>
<dbReference type="EMBL" id="CP002020">
    <property type="protein sequence ID" value="AEM42806.1"/>
    <property type="molecule type" value="Genomic_DNA"/>
</dbReference>
<protein>
    <submittedName>
        <fullName evidence="4">MmgE/PrpD family protein</fullName>
    </submittedName>
</protein>
<evidence type="ECO:0000259" key="2">
    <source>
        <dbReference type="Pfam" id="PF03972"/>
    </source>
</evidence>
<accession>F9YBQ4</accession>
<feature type="domain" description="MmgE/PrpD C-terminal" evidence="3">
    <location>
        <begin position="266"/>
        <end position="420"/>
    </location>
</feature>
<sequence length="448" mass="47004">MTTVIQNIAAWCGAQTDFSAAAKRLAAEAITDTLACIVAGRADSATLAVRRAMESQIGASGARIVGGGRAAPAVAALINGTAAHALDFDDNFRPGMSHASAVIVPALLAIADLVDASGEDFVKAYLIALQAQAYVGWGVGYNHYVAGWHGTSTIGSVGTAAGTAWLLGLDTDGIARALTLGVSMASGVKGQFGTSAKPFHAGMAARNAVEAALLAQAGLSGKMDILEGEQGLRELYSGGIITDFWDKTPIDGPHVIETTGVVPKRHPCCGSTHMVIDAILDLQAKHGFTADDIARVDTLVGVANWRNLAYPAPVDEMQARFSMQYCVARALRKGVLSLSDFTQSAVDQYAQDPLMAVITMEHYGEENSKKALHPHKVTLWLKNGGQLEGARSVAKGNLGDAFNDADRMEKFVDCCTGLTNASVDGLFVTCETIALQRDLKAIDPLFNA</sequence>
<dbReference type="InterPro" id="IPR045336">
    <property type="entry name" value="MmgE_PrpD_N"/>
</dbReference>
<dbReference type="Gene3D" id="1.10.4100.10">
    <property type="entry name" value="2-methylcitrate dehydratase PrpD"/>
    <property type="match status" value="1"/>
</dbReference>
<proteinExistence type="inferred from homology"/>
<organism evidence="4 5">
    <name type="scientific">Ketogulonicigenium vulgare (strain WSH-001)</name>
    <dbReference type="NCBI Taxonomy" id="759362"/>
    <lineage>
        <taxon>Bacteria</taxon>
        <taxon>Pseudomonadati</taxon>
        <taxon>Pseudomonadota</taxon>
        <taxon>Alphaproteobacteria</taxon>
        <taxon>Rhodobacterales</taxon>
        <taxon>Roseobacteraceae</taxon>
        <taxon>Ketogulonicigenium</taxon>
    </lineage>
</organism>
<evidence type="ECO:0000259" key="3">
    <source>
        <dbReference type="Pfam" id="PF19305"/>
    </source>
</evidence>
<dbReference type="GO" id="GO:0016829">
    <property type="term" value="F:lyase activity"/>
    <property type="evidence" value="ECO:0007669"/>
    <property type="project" value="InterPro"/>
</dbReference>
<dbReference type="InterPro" id="IPR036148">
    <property type="entry name" value="MmgE/PrpD_sf"/>
</dbReference>
<dbReference type="Gene3D" id="3.30.1330.120">
    <property type="entry name" value="2-methylcitrate dehydratase PrpD"/>
    <property type="match status" value="1"/>
</dbReference>
<dbReference type="HOGENOM" id="CLU_026574_2_2_5"/>
<dbReference type="Proteomes" id="UP000000692">
    <property type="component" value="Plasmid 2"/>
</dbReference>